<dbReference type="EMBL" id="JARJCW010000076">
    <property type="protein sequence ID" value="KAJ7197727.1"/>
    <property type="molecule type" value="Genomic_DNA"/>
</dbReference>
<accession>A0AAD6V278</accession>
<proteinExistence type="predicted"/>
<dbReference type="SUPFAM" id="SSF54695">
    <property type="entry name" value="POZ domain"/>
    <property type="match status" value="1"/>
</dbReference>
<dbReference type="InterPro" id="IPR011333">
    <property type="entry name" value="SKP1/BTB/POZ_sf"/>
</dbReference>
<dbReference type="SMART" id="SM00225">
    <property type="entry name" value="BTB"/>
    <property type="match status" value="1"/>
</dbReference>
<dbReference type="PROSITE" id="PS50097">
    <property type="entry name" value="BTB"/>
    <property type="match status" value="1"/>
</dbReference>
<dbReference type="InterPro" id="IPR000210">
    <property type="entry name" value="BTB/POZ_dom"/>
</dbReference>
<dbReference type="Gene3D" id="3.30.710.10">
    <property type="entry name" value="Potassium Channel Kv1.1, Chain A"/>
    <property type="match status" value="1"/>
</dbReference>
<name>A0AAD6V278_9AGAR</name>
<sequence>MATSTASNFRQNADLWFSPEVVILRAQKDVFRIFVSILRAKSSVFADMFSFPSPPTSEVETIDGIQVVDLHDDPEELGAFLKAIFDADFFLPPPTKTITKLQDIIGILRMAHKYDVAFLRRRALQHLELLYRVHLGEPGESPGWDSVDQSRYSSDKDRDLIVIKAAVEVGATWLLPAAYYSLCAGNDIREIMTDGSPWNDLGDPQKVVCITGYTALLQYSPKMWQSLLTPSNEDYCEDPAECDARRLELASALLTFGSIRHALGTMDQAWWASAGQMFCSHCYGDLEASPEARVLGGASFFVWASSVAGVGKRAQFRTARSH</sequence>
<evidence type="ECO:0000313" key="2">
    <source>
        <dbReference type="EMBL" id="KAJ7197727.1"/>
    </source>
</evidence>
<dbReference type="Proteomes" id="UP001219525">
    <property type="component" value="Unassembled WGS sequence"/>
</dbReference>
<dbReference type="AlphaFoldDB" id="A0AAD6V278"/>
<evidence type="ECO:0000313" key="3">
    <source>
        <dbReference type="Proteomes" id="UP001219525"/>
    </source>
</evidence>
<gene>
    <name evidence="2" type="ORF">GGX14DRAFT_573876</name>
</gene>
<evidence type="ECO:0000259" key="1">
    <source>
        <dbReference type="PROSITE" id="PS50097"/>
    </source>
</evidence>
<reference evidence="2" key="1">
    <citation type="submission" date="2023-03" db="EMBL/GenBank/DDBJ databases">
        <title>Massive genome expansion in bonnet fungi (Mycena s.s.) driven by repeated elements and novel gene families across ecological guilds.</title>
        <authorList>
            <consortium name="Lawrence Berkeley National Laboratory"/>
            <person name="Harder C.B."/>
            <person name="Miyauchi S."/>
            <person name="Viragh M."/>
            <person name="Kuo A."/>
            <person name="Thoen E."/>
            <person name="Andreopoulos B."/>
            <person name="Lu D."/>
            <person name="Skrede I."/>
            <person name="Drula E."/>
            <person name="Henrissat B."/>
            <person name="Morin E."/>
            <person name="Kohler A."/>
            <person name="Barry K."/>
            <person name="LaButti K."/>
            <person name="Morin E."/>
            <person name="Salamov A."/>
            <person name="Lipzen A."/>
            <person name="Mereny Z."/>
            <person name="Hegedus B."/>
            <person name="Baldrian P."/>
            <person name="Stursova M."/>
            <person name="Weitz H."/>
            <person name="Taylor A."/>
            <person name="Grigoriev I.V."/>
            <person name="Nagy L.G."/>
            <person name="Martin F."/>
            <person name="Kauserud H."/>
        </authorList>
    </citation>
    <scope>NUCLEOTIDE SEQUENCE</scope>
    <source>
        <strain evidence="2">9144</strain>
    </source>
</reference>
<organism evidence="2 3">
    <name type="scientific">Mycena pura</name>
    <dbReference type="NCBI Taxonomy" id="153505"/>
    <lineage>
        <taxon>Eukaryota</taxon>
        <taxon>Fungi</taxon>
        <taxon>Dikarya</taxon>
        <taxon>Basidiomycota</taxon>
        <taxon>Agaricomycotina</taxon>
        <taxon>Agaricomycetes</taxon>
        <taxon>Agaricomycetidae</taxon>
        <taxon>Agaricales</taxon>
        <taxon>Marasmiineae</taxon>
        <taxon>Mycenaceae</taxon>
        <taxon>Mycena</taxon>
    </lineage>
</organism>
<comment type="caution">
    <text evidence="2">The sequence shown here is derived from an EMBL/GenBank/DDBJ whole genome shotgun (WGS) entry which is preliminary data.</text>
</comment>
<keyword evidence="3" id="KW-1185">Reference proteome</keyword>
<protein>
    <recommendedName>
        <fullName evidence="1">BTB domain-containing protein</fullName>
    </recommendedName>
</protein>
<feature type="domain" description="BTB" evidence="1">
    <location>
        <begin position="20"/>
        <end position="93"/>
    </location>
</feature>